<dbReference type="InterPro" id="IPR046487">
    <property type="entry name" value="DUF6580"/>
</dbReference>
<comment type="caution">
    <text evidence="1">The sequence shown here is derived from an EMBL/GenBank/DDBJ whole genome shotgun (WGS) entry which is preliminary data.</text>
</comment>
<evidence type="ECO:0000313" key="1">
    <source>
        <dbReference type="EMBL" id="VTQ63574.1"/>
    </source>
</evidence>
<dbReference type="Gene3D" id="1.10.1760.20">
    <property type="match status" value="1"/>
</dbReference>
<dbReference type="RefSeq" id="WP_010737490.1">
    <property type="nucleotide sequence ID" value="NZ_BSWW01000002.1"/>
</dbReference>
<proteinExistence type="predicted"/>
<evidence type="ECO:0000313" key="2">
    <source>
        <dbReference type="Proteomes" id="UP000352698"/>
    </source>
</evidence>
<protein>
    <submittedName>
        <fullName evidence="1">Substrate-specific component, cobalamin ECF transporter</fullName>
    </submittedName>
</protein>
<dbReference type="AlphaFoldDB" id="A0A449E3R7"/>
<organism evidence="1 2">
    <name type="scientific">Enterococcus hirae</name>
    <dbReference type="NCBI Taxonomy" id="1354"/>
    <lineage>
        <taxon>Bacteria</taxon>
        <taxon>Bacillati</taxon>
        <taxon>Bacillota</taxon>
        <taxon>Bacilli</taxon>
        <taxon>Lactobacillales</taxon>
        <taxon>Enterococcaceae</taxon>
        <taxon>Enterococcus</taxon>
    </lineage>
</organism>
<reference evidence="1 2" key="1">
    <citation type="submission" date="2019-05" db="EMBL/GenBank/DDBJ databases">
        <authorList>
            <consortium name="Pathogen Informatics"/>
        </authorList>
    </citation>
    <scope>NUCLEOTIDE SEQUENCE [LARGE SCALE GENOMIC DNA]</scope>
    <source>
        <strain evidence="1 2">NCTC12204</strain>
    </source>
</reference>
<dbReference type="Proteomes" id="UP000352698">
    <property type="component" value="Unassembled WGS sequence"/>
</dbReference>
<name>A0A449E3R7_ENTHR</name>
<gene>
    <name evidence="1" type="ORF">NCTC12204_01293</name>
</gene>
<dbReference type="Pfam" id="PF20221">
    <property type="entry name" value="DUF6580"/>
    <property type="match status" value="1"/>
</dbReference>
<dbReference type="EMBL" id="CABEEP010000001">
    <property type="protein sequence ID" value="VTQ63574.1"/>
    <property type="molecule type" value="Genomic_DNA"/>
</dbReference>
<sequence>MNTFKQKPYFTIHKFAYLSLLIAACVVGRLFFAWLPNIQPMTAILLLLAAFGSLTDALIVSILSLFITNLYLGLGTWTISQMLAFSGIVLFFHWMNQLPIVAKHVTIQAILSFICGLIYGLIVSRIETFIYQLPSFWAYYFQGLPFDLAHGIGNFFFYLILFPAFQRILFPLYSKTLDDRYKK</sequence>
<accession>A0A449E3R7</accession>
<dbReference type="PROSITE" id="PS51257">
    <property type="entry name" value="PROKAR_LIPOPROTEIN"/>
    <property type="match status" value="1"/>
</dbReference>